<accession>A0A087B999</accession>
<organism evidence="1 2">
    <name type="scientific">Bifidobacterium magnum</name>
    <dbReference type="NCBI Taxonomy" id="1692"/>
    <lineage>
        <taxon>Bacteria</taxon>
        <taxon>Bacillati</taxon>
        <taxon>Actinomycetota</taxon>
        <taxon>Actinomycetes</taxon>
        <taxon>Bifidobacteriales</taxon>
        <taxon>Bifidobacteriaceae</taxon>
        <taxon>Bifidobacterium</taxon>
    </lineage>
</organism>
<evidence type="ECO:0000313" key="1">
    <source>
        <dbReference type="EMBL" id="KFI67599.1"/>
    </source>
</evidence>
<reference evidence="1 2" key="1">
    <citation type="submission" date="2014-03" db="EMBL/GenBank/DDBJ databases">
        <title>Genomics of Bifidobacteria.</title>
        <authorList>
            <person name="Ventura M."/>
            <person name="Milani C."/>
            <person name="Lugli G.A."/>
        </authorList>
    </citation>
    <scope>NUCLEOTIDE SEQUENCE [LARGE SCALE GENOMIC DNA]</scope>
    <source>
        <strain evidence="1 2">LMG 11591</strain>
    </source>
</reference>
<proteinExistence type="predicted"/>
<dbReference type="Proteomes" id="UP000029052">
    <property type="component" value="Unassembled WGS sequence"/>
</dbReference>
<dbReference type="EMBL" id="JGZB01000010">
    <property type="protein sequence ID" value="KFI67599.1"/>
    <property type="molecule type" value="Genomic_DNA"/>
</dbReference>
<name>A0A087B999_9BIFI</name>
<protein>
    <submittedName>
        <fullName evidence="1">Uncharacterized protein</fullName>
    </submittedName>
</protein>
<evidence type="ECO:0000313" key="2">
    <source>
        <dbReference type="Proteomes" id="UP000029052"/>
    </source>
</evidence>
<dbReference type="AlphaFoldDB" id="A0A087B999"/>
<keyword evidence="2" id="KW-1185">Reference proteome</keyword>
<comment type="caution">
    <text evidence="1">The sequence shown here is derived from an EMBL/GenBank/DDBJ whole genome shotgun (WGS) entry which is preliminary data.</text>
</comment>
<sequence>MRVIGIECSVHHLIEHLLQFLALEIHESQPFTMFAVADAHRKYMPQITILIYKQIVHCIFGRGVNMVFMTERPLEILPCGLPKCSLASRCL</sequence>
<gene>
    <name evidence="1" type="ORF">BMAGN_0800</name>
</gene>